<accession>A0A6S7AMK2</accession>
<dbReference type="Proteomes" id="UP000494214">
    <property type="component" value="Unassembled WGS sequence"/>
</dbReference>
<dbReference type="AlphaFoldDB" id="A0A6S7AMK2"/>
<evidence type="ECO:0000313" key="2">
    <source>
        <dbReference type="Proteomes" id="UP000494214"/>
    </source>
</evidence>
<proteinExistence type="predicted"/>
<reference evidence="1 2" key="1">
    <citation type="submission" date="2020-04" db="EMBL/GenBank/DDBJ databases">
        <authorList>
            <person name="De Canck E."/>
        </authorList>
    </citation>
    <scope>NUCLEOTIDE SEQUENCE [LARGE SCALE GENOMIC DNA]</scope>
    <source>
        <strain evidence="1 2">LMG 26690</strain>
    </source>
</reference>
<evidence type="ECO:0000313" key="1">
    <source>
        <dbReference type="EMBL" id="CAB3739129.1"/>
    </source>
</evidence>
<keyword evidence="2" id="KW-1185">Reference proteome</keyword>
<name>A0A6S7AMK2_9BURK</name>
<sequence>MQSQPVPIFISNADYLMNTFSLCFFQIVKEQM</sequence>
<organism evidence="1 2">
    <name type="scientific">Achromobacter animicus</name>
    <dbReference type="NCBI Taxonomy" id="1389935"/>
    <lineage>
        <taxon>Bacteria</taxon>
        <taxon>Pseudomonadati</taxon>
        <taxon>Pseudomonadota</taxon>
        <taxon>Betaproteobacteria</taxon>
        <taxon>Burkholderiales</taxon>
        <taxon>Alcaligenaceae</taxon>
        <taxon>Achromobacter</taxon>
    </lineage>
</organism>
<protein>
    <submittedName>
        <fullName evidence="1">Uncharacterized protein</fullName>
    </submittedName>
</protein>
<dbReference type="EMBL" id="CADIJM010000046">
    <property type="protein sequence ID" value="CAB3739129.1"/>
    <property type="molecule type" value="Genomic_DNA"/>
</dbReference>
<gene>
    <name evidence="1" type="ORF">LMG26690_05523</name>
</gene>